<dbReference type="HAMAP" id="MF_01841">
    <property type="entry name" value="Agmatine_deimin"/>
    <property type="match status" value="1"/>
</dbReference>
<dbReference type="InterPro" id="IPR007466">
    <property type="entry name" value="Peptidyl-Arg-deiminase_porph"/>
</dbReference>
<dbReference type="PANTHER" id="PTHR31377">
    <property type="entry name" value="AGMATINE DEIMINASE-RELATED"/>
    <property type="match status" value="1"/>
</dbReference>
<accession>A0A1S6QH63</accession>
<gene>
    <name evidence="2" type="primary">aguA</name>
    <name evidence="3" type="ORF">PL11_002935</name>
</gene>
<dbReference type="GO" id="GO:0047632">
    <property type="term" value="F:agmatine deiminase activity"/>
    <property type="evidence" value="ECO:0007669"/>
    <property type="project" value="UniProtKB-UniRule"/>
</dbReference>
<evidence type="ECO:0000313" key="3">
    <source>
        <dbReference type="EMBL" id="AQW20944.1"/>
    </source>
</evidence>
<dbReference type="NCBIfam" id="NF010070">
    <property type="entry name" value="PRK13551.1"/>
    <property type="match status" value="1"/>
</dbReference>
<keyword evidence="4" id="KW-1185">Reference proteome</keyword>
<dbReference type="Gene3D" id="3.75.10.10">
    <property type="entry name" value="L-arginine/glycine Amidinotransferase, Chain A"/>
    <property type="match status" value="1"/>
</dbReference>
<dbReference type="RefSeq" id="WP_035166257.1">
    <property type="nucleotide sequence ID" value="NZ_CP018906.1"/>
</dbReference>
<dbReference type="InterPro" id="IPR017754">
    <property type="entry name" value="Agmatine_deiminase"/>
</dbReference>
<protein>
    <recommendedName>
        <fullName evidence="2">Putative agmatine deiminase</fullName>
        <ecNumber evidence="2">3.5.3.12</ecNumber>
    </recommendedName>
    <alternativeName>
        <fullName evidence="2">Agmatine iminohydrolase</fullName>
    </alternativeName>
</protein>
<reference evidence="3 4" key="1">
    <citation type="journal article" date="2015" name="Genome Announc.">
        <title>Genome Sequence of Lactobacillus curieae CCTCC M 2011381T, a Novel Producer of Gamma-aminobutyric Acid.</title>
        <authorList>
            <person name="Wang Y."/>
            <person name="Wang Y."/>
            <person name="Lang C."/>
            <person name="Wei D."/>
            <person name="Xu P."/>
            <person name="Xie J."/>
        </authorList>
    </citation>
    <scope>NUCLEOTIDE SEQUENCE [LARGE SCALE GENOMIC DNA]</scope>
    <source>
        <strain evidence="3 4">CCTCC M 2011381</strain>
    </source>
</reference>
<dbReference type="AlphaFoldDB" id="A0A1S6QH63"/>
<sequence length="362" mass="41190">MEIKGTVPKQDNYHLAPEWNQHSESYMLWPMRPDNWREGGKPAQKVYAEIAKHISEVEPVTMLVNRSQYQHAHSVFENTNVRVVEMSYNDAFFRDLGPTFLKNGTNIRAIDWEFNAWGGLFDGLYFPWDQDNLVSKKVCELNRIDYYHNDFVLEGCGFVTDGQGTLILTEESVMSEGRNGVVQKEAVEQLLKDYLNVKQIIWIEQGYYMDETNGDIDNMVRFVKPGEVVLTWTDDENDPQYQISRAALQTLEAATDANGNRLKIHKIQIPSPMYASDGESEGVDPVNGLLPRYPGDRLVASYVNFYIVNGAVILPTFNDEQDAVAIKTFSELFPDHKIIPIYCRELLLGGGNIHSIVASIPK</sequence>
<dbReference type="PANTHER" id="PTHR31377:SF0">
    <property type="entry name" value="AGMATINE DEIMINASE-RELATED"/>
    <property type="match status" value="1"/>
</dbReference>
<name>A0A1S6QH63_9LACO</name>
<dbReference type="EC" id="3.5.3.12" evidence="2"/>
<proteinExistence type="inferred from homology"/>
<dbReference type="GO" id="GO:0009446">
    <property type="term" value="P:putrescine biosynthetic process"/>
    <property type="evidence" value="ECO:0007669"/>
    <property type="project" value="InterPro"/>
</dbReference>
<keyword evidence="1 2" id="KW-0378">Hydrolase</keyword>
<dbReference type="EMBL" id="CP018906">
    <property type="protein sequence ID" value="AQW20944.1"/>
    <property type="molecule type" value="Genomic_DNA"/>
</dbReference>
<dbReference type="NCBIfam" id="TIGR03380">
    <property type="entry name" value="agmatine_aguA"/>
    <property type="match status" value="1"/>
</dbReference>
<evidence type="ECO:0000313" key="4">
    <source>
        <dbReference type="Proteomes" id="UP000030361"/>
    </source>
</evidence>
<dbReference type="eggNOG" id="COG2957">
    <property type="taxonomic scope" value="Bacteria"/>
</dbReference>
<dbReference type="GO" id="GO:0004668">
    <property type="term" value="F:protein-arginine deiminase activity"/>
    <property type="evidence" value="ECO:0007669"/>
    <property type="project" value="InterPro"/>
</dbReference>
<dbReference type="KEGG" id="lcu:PL11_002935"/>
<comment type="catalytic activity">
    <reaction evidence="2">
        <text>agmatine + H2O = N-carbamoylputrescine + NH4(+)</text>
        <dbReference type="Rhea" id="RHEA:18037"/>
        <dbReference type="ChEBI" id="CHEBI:15377"/>
        <dbReference type="ChEBI" id="CHEBI:28938"/>
        <dbReference type="ChEBI" id="CHEBI:58145"/>
        <dbReference type="ChEBI" id="CHEBI:58318"/>
        <dbReference type="EC" id="3.5.3.12"/>
    </reaction>
</comment>
<dbReference type="OrthoDB" id="9808013at2"/>
<evidence type="ECO:0000256" key="2">
    <source>
        <dbReference type="HAMAP-Rule" id="MF_01841"/>
    </source>
</evidence>
<dbReference type="SUPFAM" id="SSF55909">
    <property type="entry name" value="Pentein"/>
    <property type="match status" value="1"/>
</dbReference>
<comment type="similarity">
    <text evidence="2">Belongs to the agmatine deiminase family.</text>
</comment>
<organism evidence="3 4">
    <name type="scientific">Lentilactobacillus curieae</name>
    <dbReference type="NCBI Taxonomy" id="1138822"/>
    <lineage>
        <taxon>Bacteria</taxon>
        <taxon>Bacillati</taxon>
        <taxon>Bacillota</taxon>
        <taxon>Bacilli</taxon>
        <taxon>Lactobacillales</taxon>
        <taxon>Lactobacillaceae</taxon>
        <taxon>Lentilactobacillus</taxon>
    </lineage>
</organism>
<comment type="caution">
    <text evidence="2">Lacks conserved residue(s) required for the propagation of feature annotation.</text>
</comment>
<dbReference type="Pfam" id="PF04371">
    <property type="entry name" value="PAD_porph"/>
    <property type="match status" value="1"/>
</dbReference>
<evidence type="ECO:0000256" key="1">
    <source>
        <dbReference type="ARBA" id="ARBA00022801"/>
    </source>
</evidence>
<dbReference type="Proteomes" id="UP000030361">
    <property type="component" value="Chromosome"/>
</dbReference>